<keyword evidence="2 4" id="KW-0195">Cyclin</keyword>
<dbReference type="InterPro" id="IPR013763">
    <property type="entry name" value="Cyclin-like_dom"/>
</dbReference>
<dbReference type="SMART" id="SM00385">
    <property type="entry name" value="CYCLIN"/>
    <property type="match status" value="2"/>
</dbReference>
<feature type="domain" description="Cyclin-like" evidence="6">
    <location>
        <begin position="298"/>
        <end position="380"/>
    </location>
</feature>
<evidence type="ECO:0000259" key="6">
    <source>
        <dbReference type="SMART" id="SM00385"/>
    </source>
</evidence>
<dbReference type="InterPro" id="IPR006671">
    <property type="entry name" value="Cyclin_N"/>
</dbReference>
<proteinExistence type="inferred from homology"/>
<dbReference type="AlphaFoldDB" id="G0MJV3"/>
<evidence type="ECO:0000313" key="8">
    <source>
        <dbReference type="EMBL" id="EGT33737.1"/>
    </source>
</evidence>
<feature type="domain" description="Cyclin-like" evidence="6">
    <location>
        <begin position="202"/>
        <end position="286"/>
    </location>
</feature>
<dbReference type="FunFam" id="1.10.472.10:FF:000001">
    <property type="entry name" value="G2/mitotic-specific cyclin"/>
    <property type="match status" value="1"/>
</dbReference>
<evidence type="ECO:0000256" key="5">
    <source>
        <dbReference type="SAM" id="MobiDB-lite"/>
    </source>
</evidence>
<feature type="compositionally biased region" description="Basic and acidic residues" evidence="5">
    <location>
        <begin position="89"/>
        <end position="126"/>
    </location>
</feature>
<feature type="domain" description="Cyclin C-terminal" evidence="7">
    <location>
        <begin position="295"/>
        <end position="411"/>
    </location>
</feature>
<dbReference type="GO" id="GO:0051301">
    <property type="term" value="P:cell division"/>
    <property type="evidence" value="ECO:0007669"/>
    <property type="project" value="UniProtKB-KW"/>
</dbReference>
<evidence type="ECO:0000256" key="3">
    <source>
        <dbReference type="ARBA" id="ARBA00023306"/>
    </source>
</evidence>
<feature type="compositionally biased region" description="Basic and acidic residues" evidence="5">
    <location>
        <begin position="47"/>
        <end position="63"/>
    </location>
</feature>
<dbReference type="InterPro" id="IPR004367">
    <property type="entry name" value="Cyclin_C-dom"/>
</dbReference>
<dbReference type="InterPro" id="IPR046965">
    <property type="entry name" value="Cyclin_A/B-like"/>
</dbReference>
<dbReference type="Pfam" id="PF02984">
    <property type="entry name" value="Cyclin_C"/>
    <property type="match status" value="1"/>
</dbReference>
<sequence length="432" mass="50102">MFFPECRQPSNAKRAEEGEAANHKVVKNENQPLRERKLTRQNGTSNLHRELIPIKKTVSKEEFEVYEDPDPVENVPEKVDEKENDENDENRKEVAETQSEKDNNLIQEPERKMEEKRQNEEQKEKFMLTRDNNDITLGCSEPSSEAVTISASCDDDDYDVCGEHYLDILKYMIFQQTKNRPSSTFFSRQKHLNEEMRSILVDWFSDVVKEYGLQKETFHLAVNLVDRVLSSLEVKMDQFQLVGTACLIIAAKYEEIFPPAIFDIATETDNTYSVSEILSMERFILAKFRFIISVPTASWFGTCFAKRMQFTPKMIKTMNYLLDLSLIDVGFLRYRPSDIGAAAICFTNIQHEKEAWPEKMIEETGLKTDNFLYVLKDLHEMYIYASTSDYKSIFNRYSDIDEKEVALYPAPSDKLKKLFPTVFGVAPKTTAD</sequence>
<dbReference type="FunCoup" id="G0MJV3">
    <property type="interactions" value="1178"/>
</dbReference>
<comment type="similarity">
    <text evidence="4">Belongs to the cyclin family.</text>
</comment>
<reference evidence="9" key="1">
    <citation type="submission" date="2011-07" db="EMBL/GenBank/DDBJ databases">
        <authorList>
            <consortium name="Caenorhabditis brenneri Sequencing and Analysis Consortium"/>
            <person name="Wilson R.K."/>
        </authorList>
    </citation>
    <scope>NUCLEOTIDE SEQUENCE [LARGE SCALE GENOMIC DNA]</scope>
    <source>
        <strain evidence="9">PB2801</strain>
    </source>
</reference>
<dbReference type="PANTHER" id="PTHR10177">
    <property type="entry name" value="CYCLINS"/>
    <property type="match status" value="1"/>
</dbReference>
<evidence type="ECO:0000256" key="2">
    <source>
        <dbReference type="ARBA" id="ARBA00023127"/>
    </source>
</evidence>
<dbReference type="EMBL" id="GL379798">
    <property type="protein sequence ID" value="EGT33737.1"/>
    <property type="molecule type" value="Genomic_DNA"/>
</dbReference>
<dbReference type="Pfam" id="PF00134">
    <property type="entry name" value="Cyclin_N"/>
    <property type="match status" value="1"/>
</dbReference>
<dbReference type="InterPro" id="IPR039361">
    <property type="entry name" value="Cyclin"/>
</dbReference>
<dbReference type="PIRSF" id="PIRSF001771">
    <property type="entry name" value="Cyclin_A_B_D_E"/>
    <property type="match status" value="1"/>
</dbReference>
<dbReference type="STRING" id="135651.G0MJV3"/>
<dbReference type="HOGENOM" id="CLU_020695_2_4_1"/>
<evidence type="ECO:0000256" key="1">
    <source>
        <dbReference type="ARBA" id="ARBA00022618"/>
    </source>
</evidence>
<evidence type="ECO:0000313" key="9">
    <source>
        <dbReference type="Proteomes" id="UP000008068"/>
    </source>
</evidence>
<dbReference type="SMART" id="SM01332">
    <property type="entry name" value="Cyclin_C"/>
    <property type="match status" value="1"/>
</dbReference>
<evidence type="ECO:0000256" key="4">
    <source>
        <dbReference type="RuleBase" id="RU000383"/>
    </source>
</evidence>
<organism evidence="9">
    <name type="scientific">Caenorhabditis brenneri</name>
    <name type="common">Nematode worm</name>
    <dbReference type="NCBI Taxonomy" id="135651"/>
    <lineage>
        <taxon>Eukaryota</taxon>
        <taxon>Metazoa</taxon>
        <taxon>Ecdysozoa</taxon>
        <taxon>Nematoda</taxon>
        <taxon>Chromadorea</taxon>
        <taxon>Rhabditida</taxon>
        <taxon>Rhabditina</taxon>
        <taxon>Rhabditomorpha</taxon>
        <taxon>Rhabditoidea</taxon>
        <taxon>Rhabditidae</taxon>
        <taxon>Peloderinae</taxon>
        <taxon>Caenorhabditis</taxon>
    </lineage>
</organism>
<dbReference type="GO" id="GO:0044772">
    <property type="term" value="P:mitotic cell cycle phase transition"/>
    <property type="evidence" value="ECO:0007669"/>
    <property type="project" value="InterPro"/>
</dbReference>
<evidence type="ECO:0008006" key="10">
    <source>
        <dbReference type="Google" id="ProtNLM"/>
    </source>
</evidence>
<gene>
    <name evidence="8" type="ORF">CAEBREN_09292</name>
</gene>
<name>G0MJV3_CAEBE</name>
<feature type="region of interest" description="Disordered" evidence="5">
    <location>
        <begin position="1"/>
        <end position="126"/>
    </location>
</feature>
<dbReference type="InterPro" id="IPR036915">
    <property type="entry name" value="Cyclin-like_sf"/>
</dbReference>
<evidence type="ECO:0000259" key="7">
    <source>
        <dbReference type="SMART" id="SM01332"/>
    </source>
</evidence>
<dbReference type="Proteomes" id="UP000008068">
    <property type="component" value="Unassembled WGS sequence"/>
</dbReference>
<accession>G0MJV3</accession>
<dbReference type="OrthoDB" id="5590282at2759"/>
<dbReference type="eggNOG" id="KOG0654">
    <property type="taxonomic scope" value="Eukaryota"/>
</dbReference>
<keyword evidence="1" id="KW-0132">Cell division</keyword>
<dbReference type="SUPFAM" id="SSF47954">
    <property type="entry name" value="Cyclin-like"/>
    <property type="match status" value="2"/>
</dbReference>
<feature type="compositionally biased region" description="Basic and acidic residues" evidence="5">
    <location>
        <begin position="13"/>
        <end position="22"/>
    </location>
</feature>
<keyword evidence="9" id="KW-1185">Reference proteome</keyword>
<dbReference type="GO" id="GO:0016538">
    <property type="term" value="F:cyclin-dependent protein serine/threonine kinase regulator activity"/>
    <property type="evidence" value="ECO:0007669"/>
    <property type="project" value="InterPro"/>
</dbReference>
<keyword evidence="3" id="KW-0131">Cell cycle</keyword>
<dbReference type="InParanoid" id="G0MJV3"/>
<protein>
    <recommendedName>
        <fullName evidence="10">Cyclin N-terminal domain-containing protein</fullName>
    </recommendedName>
</protein>
<dbReference type="Gene3D" id="1.10.472.10">
    <property type="entry name" value="Cyclin-like"/>
    <property type="match status" value="2"/>
</dbReference>